<gene>
    <name evidence="2" type="ORF">GLOINDRAFT_88093</name>
</gene>
<keyword evidence="1" id="KW-0732">Signal</keyword>
<dbReference type="AlphaFoldDB" id="U9T782"/>
<evidence type="ECO:0000256" key="1">
    <source>
        <dbReference type="SAM" id="SignalP"/>
    </source>
</evidence>
<sequence>MFIISIMFMFIRNTFKMFMFLIMPLSKWSSGLNESGSGGSGGSGGGGGGGGACSGGSCGSELQIKVMMKVVYTSMIFIPFSELGVLSGLHCTNAMKLPQQMRISVRKTITLVISFMHQSIYPIAATKLTNKGKD</sequence>
<name>U9T782_RHIID</name>
<protein>
    <submittedName>
        <fullName evidence="2">Uncharacterized protein</fullName>
    </submittedName>
</protein>
<reference evidence="2" key="1">
    <citation type="submission" date="2013-07" db="EMBL/GenBank/DDBJ databases">
        <title>The genome of an arbuscular mycorrhizal fungus provides insights into the evolution of the oldest plant symbiosis.</title>
        <authorList>
            <consortium name="DOE Joint Genome Institute"/>
            <person name="Tisserant E."/>
            <person name="Malbreil M."/>
            <person name="Kuo A."/>
            <person name="Kohler A."/>
            <person name="Symeonidi A."/>
            <person name="Balestrini R."/>
            <person name="Charron P."/>
            <person name="Duensing N."/>
            <person name="Frei-dit-Frey N."/>
            <person name="Gianinazzi-Pearson V."/>
            <person name="Gilbert B."/>
            <person name="Handa Y."/>
            <person name="Hijri M."/>
            <person name="Kaul R."/>
            <person name="Kawaguchi M."/>
            <person name="Krajinski F."/>
            <person name="Lammers P."/>
            <person name="Lapierre D."/>
            <person name="Masclaux F.G."/>
            <person name="Murat C."/>
            <person name="Morin E."/>
            <person name="Ndikumana S."/>
            <person name="Pagni M."/>
            <person name="Petitpierre D."/>
            <person name="Requena N."/>
            <person name="Rosikiewicz P."/>
            <person name="Riley R."/>
            <person name="Saito K."/>
            <person name="San Clemente H."/>
            <person name="Shapiro H."/>
            <person name="van Tuinen D."/>
            <person name="Becard G."/>
            <person name="Bonfante P."/>
            <person name="Paszkowski U."/>
            <person name="Shachar-Hill Y."/>
            <person name="Young J.P."/>
            <person name="Sanders I.R."/>
            <person name="Henrissat B."/>
            <person name="Rensing S.A."/>
            <person name="Grigoriev I.V."/>
            <person name="Corradi N."/>
            <person name="Roux C."/>
            <person name="Martin F."/>
        </authorList>
    </citation>
    <scope>NUCLEOTIDE SEQUENCE</scope>
    <source>
        <strain evidence="2">DAOM 197198</strain>
    </source>
</reference>
<proteinExistence type="predicted"/>
<feature type="chain" id="PRO_5004690662" evidence="1">
    <location>
        <begin position="30"/>
        <end position="134"/>
    </location>
</feature>
<feature type="signal peptide" evidence="1">
    <location>
        <begin position="1"/>
        <end position="29"/>
    </location>
</feature>
<accession>U9T782</accession>
<evidence type="ECO:0000313" key="2">
    <source>
        <dbReference type="EMBL" id="ERZ99215.1"/>
    </source>
</evidence>
<organism evidence="2">
    <name type="scientific">Rhizophagus irregularis (strain DAOM 181602 / DAOM 197198 / MUCL 43194)</name>
    <name type="common">Arbuscular mycorrhizal fungus</name>
    <name type="synonym">Glomus intraradices</name>
    <dbReference type="NCBI Taxonomy" id="747089"/>
    <lineage>
        <taxon>Eukaryota</taxon>
        <taxon>Fungi</taxon>
        <taxon>Fungi incertae sedis</taxon>
        <taxon>Mucoromycota</taxon>
        <taxon>Glomeromycotina</taxon>
        <taxon>Glomeromycetes</taxon>
        <taxon>Glomerales</taxon>
        <taxon>Glomeraceae</taxon>
        <taxon>Rhizophagus</taxon>
    </lineage>
</organism>
<dbReference type="EMBL" id="KI298149">
    <property type="protein sequence ID" value="ERZ99215.1"/>
    <property type="molecule type" value="Genomic_DNA"/>
</dbReference>
<dbReference type="HOGENOM" id="CLU_1897335_0_0_1"/>